<reference evidence="1 2" key="1">
    <citation type="submission" date="2016-10" db="EMBL/GenBank/DDBJ databases">
        <title>The genome sequence of Colletotrichum fioriniae PJ7.</title>
        <authorList>
            <person name="Baroncelli R."/>
        </authorList>
    </citation>
    <scope>NUCLEOTIDE SEQUENCE [LARGE SCALE GENOMIC DNA]</scope>
    <source>
        <strain evidence="1 2">IMI 309622</strain>
    </source>
</reference>
<evidence type="ECO:0000313" key="1">
    <source>
        <dbReference type="EMBL" id="KAK1531067.1"/>
    </source>
</evidence>
<dbReference type="EMBL" id="MOOE01000005">
    <property type="protein sequence ID" value="KAK1531067.1"/>
    <property type="molecule type" value="Genomic_DNA"/>
</dbReference>
<protein>
    <submittedName>
        <fullName evidence="1">Uncharacterized protein</fullName>
    </submittedName>
</protein>
<organism evidence="1 2">
    <name type="scientific">Colletotrichum costaricense</name>
    <dbReference type="NCBI Taxonomy" id="1209916"/>
    <lineage>
        <taxon>Eukaryota</taxon>
        <taxon>Fungi</taxon>
        <taxon>Dikarya</taxon>
        <taxon>Ascomycota</taxon>
        <taxon>Pezizomycotina</taxon>
        <taxon>Sordariomycetes</taxon>
        <taxon>Hypocreomycetidae</taxon>
        <taxon>Glomerellales</taxon>
        <taxon>Glomerellaceae</taxon>
        <taxon>Colletotrichum</taxon>
        <taxon>Colletotrichum acutatum species complex</taxon>
    </lineage>
</organism>
<dbReference type="Proteomes" id="UP001240678">
    <property type="component" value="Unassembled WGS sequence"/>
</dbReference>
<proteinExistence type="predicted"/>
<name>A0AAI9Z346_9PEZI</name>
<evidence type="ECO:0000313" key="2">
    <source>
        <dbReference type="Proteomes" id="UP001240678"/>
    </source>
</evidence>
<sequence length="84" mass="9386">MGTPSINLLFAAYCKVPTLPSSVLGEYRDQLDQGSKVPRKRCTVRTTVDPPSTLHSTRAIFHLFITSPPGTKYCLPIRPRQSRN</sequence>
<dbReference type="AlphaFoldDB" id="A0AAI9Z346"/>
<accession>A0AAI9Z346</accession>
<gene>
    <name evidence="1" type="ORF">CCOS01_06170</name>
</gene>
<dbReference type="GeneID" id="85337887"/>
<dbReference type="RefSeq" id="XP_060316112.1">
    <property type="nucleotide sequence ID" value="XM_060454340.1"/>
</dbReference>
<keyword evidence="2" id="KW-1185">Reference proteome</keyword>
<comment type="caution">
    <text evidence="1">The sequence shown here is derived from an EMBL/GenBank/DDBJ whole genome shotgun (WGS) entry which is preliminary data.</text>
</comment>